<gene>
    <name evidence="1" type="ORF">NEICINOT_03863</name>
</gene>
<proteinExistence type="predicted"/>
<accession>D0W2I0</accession>
<sequence length="41" mass="4707">MCDTTRQNGKLLKNISYDTKSVLKAMHFQHIIQKMPVQTAS</sequence>
<name>D0W2I0_NEICI</name>
<dbReference type="STRING" id="546262.NEICINOT_03863"/>
<reference evidence="1 2" key="1">
    <citation type="submission" date="2009-10" db="EMBL/GenBank/DDBJ databases">
        <authorList>
            <person name="Weinstock G."/>
            <person name="Sodergren E."/>
            <person name="Clifton S."/>
            <person name="Fulton L."/>
            <person name="Fulton B."/>
            <person name="Courtney L."/>
            <person name="Fronick C."/>
            <person name="Harrison M."/>
            <person name="Strong C."/>
            <person name="Farmer C."/>
            <person name="Delahaunty K."/>
            <person name="Markovic C."/>
            <person name="Hall O."/>
            <person name="Minx P."/>
            <person name="Tomlinson C."/>
            <person name="Mitreva M."/>
            <person name="Nelson J."/>
            <person name="Hou S."/>
            <person name="Wollam A."/>
            <person name="Pepin K.H."/>
            <person name="Johnson M."/>
            <person name="Bhonagiri V."/>
            <person name="Nash W.E."/>
            <person name="Warren W."/>
            <person name="Chinwalla A."/>
            <person name="Mardis E.R."/>
            <person name="Wilson R.K."/>
        </authorList>
    </citation>
    <scope>NUCLEOTIDE SEQUENCE [LARGE SCALE GENOMIC DNA]</scope>
    <source>
        <strain evidence="1 2">ATCC 14685</strain>
    </source>
</reference>
<organism evidence="1 2">
    <name type="scientific">Neisseria cinerea ATCC 14685</name>
    <dbReference type="NCBI Taxonomy" id="546262"/>
    <lineage>
        <taxon>Bacteria</taxon>
        <taxon>Pseudomonadati</taxon>
        <taxon>Pseudomonadota</taxon>
        <taxon>Betaproteobacteria</taxon>
        <taxon>Neisseriales</taxon>
        <taxon>Neisseriaceae</taxon>
        <taxon>Neisseria</taxon>
    </lineage>
</organism>
<comment type="caution">
    <text evidence="1">The sequence shown here is derived from an EMBL/GenBank/DDBJ whole genome shotgun (WGS) entry which is preliminary data.</text>
</comment>
<protein>
    <submittedName>
        <fullName evidence="1">Uncharacterized protein</fullName>
    </submittedName>
</protein>
<evidence type="ECO:0000313" key="2">
    <source>
        <dbReference type="Proteomes" id="UP000003294"/>
    </source>
</evidence>
<dbReference type="EMBL" id="ACDY02000004">
    <property type="protein sequence ID" value="EEZ72027.1"/>
    <property type="molecule type" value="Genomic_DNA"/>
</dbReference>
<dbReference type="AlphaFoldDB" id="D0W2I0"/>
<dbReference type="Proteomes" id="UP000003294">
    <property type="component" value="Unassembled WGS sequence"/>
</dbReference>
<evidence type="ECO:0000313" key="1">
    <source>
        <dbReference type="EMBL" id="EEZ72027.1"/>
    </source>
</evidence>